<gene>
    <name evidence="2" type="ORF">ENJ61_01930</name>
</gene>
<evidence type="ECO:0000313" key="2">
    <source>
        <dbReference type="EMBL" id="HHJ63645.1"/>
    </source>
</evidence>
<evidence type="ECO:0000256" key="1">
    <source>
        <dbReference type="SAM" id="SignalP"/>
    </source>
</evidence>
<keyword evidence="1" id="KW-0732">Signal</keyword>
<name>A0A7C5L4C4_AQUAO</name>
<dbReference type="EMBL" id="DRNB01000068">
    <property type="protein sequence ID" value="HHJ63645.1"/>
    <property type="molecule type" value="Genomic_DNA"/>
</dbReference>
<reference evidence="2" key="1">
    <citation type="journal article" date="2020" name="mSystems">
        <title>Genome- and Community-Level Interaction Insights into Carbon Utilization and Element Cycling Functions of Hydrothermarchaeota in Hydrothermal Sediment.</title>
        <authorList>
            <person name="Zhou Z."/>
            <person name="Liu Y."/>
            <person name="Xu W."/>
            <person name="Pan J."/>
            <person name="Luo Z.H."/>
            <person name="Li M."/>
        </authorList>
    </citation>
    <scope>NUCLEOTIDE SEQUENCE [LARGE SCALE GENOMIC DNA]</scope>
    <source>
        <strain evidence="2">HyVt-501</strain>
    </source>
</reference>
<dbReference type="Proteomes" id="UP000885792">
    <property type="component" value="Unassembled WGS sequence"/>
</dbReference>
<organism evidence="2">
    <name type="scientific">Aquifex aeolicus</name>
    <dbReference type="NCBI Taxonomy" id="63363"/>
    <lineage>
        <taxon>Bacteria</taxon>
        <taxon>Pseudomonadati</taxon>
        <taxon>Aquificota</taxon>
        <taxon>Aquificia</taxon>
        <taxon>Aquificales</taxon>
        <taxon>Aquificaceae</taxon>
        <taxon>Aquifex</taxon>
    </lineage>
</organism>
<comment type="caution">
    <text evidence="2">The sequence shown here is derived from an EMBL/GenBank/DDBJ whole genome shotgun (WGS) entry which is preliminary data.</text>
</comment>
<feature type="chain" id="PRO_5027995950" evidence="1">
    <location>
        <begin position="21"/>
        <end position="268"/>
    </location>
</feature>
<dbReference type="AlphaFoldDB" id="A0A7C5L4C4"/>
<sequence>MAKLAALVLWLLLFTHLPFAQECTQPDRMIYLGYYTENPSRNPEDPTAGMLLSCMPKGSGAFLTEFLFSYFGCLGGVNVGTVRGSRSGTSMSGQWRGTVDGASIGGGFEGICTENLCRGVWSNSKGKQIVSVGTCRYYVSPDGKWFLFGMGQGFGGLNLSIDTGASPPSISWQRVPGANHYFLYVFDRICLQKTVSLSGCTLWHAYCSGDVGRTGYGAFSGCRSIVPAAPLRRGGDYVIAVIATAHAIGGFLPGADVVAFEVRSFSLR</sequence>
<accession>A0A7C5L4C4</accession>
<proteinExistence type="predicted"/>
<protein>
    <submittedName>
        <fullName evidence="2">Uncharacterized protein</fullName>
    </submittedName>
</protein>
<feature type="signal peptide" evidence="1">
    <location>
        <begin position="1"/>
        <end position="20"/>
    </location>
</feature>